<name>A0A218XE60_PUNGR</name>
<proteinExistence type="predicted"/>
<protein>
    <submittedName>
        <fullName evidence="1">Uncharacterized protein</fullName>
    </submittedName>
</protein>
<accession>A0A218XE60</accession>
<evidence type="ECO:0000313" key="1">
    <source>
        <dbReference type="EMBL" id="OWM82979.1"/>
    </source>
</evidence>
<evidence type="ECO:0000313" key="2">
    <source>
        <dbReference type="Proteomes" id="UP000197138"/>
    </source>
</evidence>
<sequence length="129" mass="14423">MDPKGINHVSMITSLIKSLADHLPSDTPVRQTRDNLFLYRHSCYGGQVIVTRHQNFEPNDPPLQLPILISPMEANAQTLIGIPPKFRSPITNRHEDSPLGALQLFLNDFLFSAYQRITSLSAVSPLKCS</sequence>
<dbReference type="AlphaFoldDB" id="A0A218XE60"/>
<reference evidence="2" key="1">
    <citation type="journal article" date="2017" name="Plant J.">
        <title>The pomegranate (Punica granatum L.) genome and the genomics of punicalagin biosynthesis.</title>
        <authorList>
            <person name="Qin G."/>
            <person name="Xu C."/>
            <person name="Ming R."/>
            <person name="Tang H."/>
            <person name="Guyot R."/>
            <person name="Kramer E.M."/>
            <person name="Hu Y."/>
            <person name="Yi X."/>
            <person name="Qi Y."/>
            <person name="Xu X."/>
            <person name="Gao Z."/>
            <person name="Pan H."/>
            <person name="Jian J."/>
            <person name="Tian Y."/>
            <person name="Yue Z."/>
            <person name="Xu Y."/>
        </authorList>
    </citation>
    <scope>NUCLEOTIDE SEQUENCE [LARGE SCALE GENOMIC DNA]</scope>
    <source>
        <strain evidence="2">cv. Dabenzi</strain>
    </source>
</reference>
<comment type="caution">
    <text evidence="1">The sequence shown here is derived from an EMBL/GenBank/DDBJ whole genome shotgun (WGS) entry which is preliminary data.</text>
</comment>
<organism evidence="1 2">
    <name type="scientific">Punica granatum</name>
    <name type="common">Pomegranate</name>
    <dbReference type="NCBI Taxonomy" id="22663"/>
    <lineage>
        <taxon>Eukaryota</taxon>
        <taxon>Viridiplantae</taxon>
        <taxon>Streptophyta</taxon>
        <taxon>Embryophyta</taxon>
        <taxon>Tracheophyta</taxon>
        <taxon>Spermatophyta</taxon>
        <taxon>Magnoliopsida</taxon>
        <taxon>eudicotyledons</taxon>
        <taxon>Gunneridae</taxon>
        <taxon>Pentapetalae</taxon>
        <taxon>rosids</taxon>
        <taxon>malvids</taxon>
        <taxon>Myrtales</taxon>
        <taxon>Lythraceae</taxon>
        <taxon>Punica</taxon>
    </lineage>
</organism>
<gene>
    <name evidence="1" type="ORF">CDL15_Pgr005379</name>
</gene>
<dbReference type="EMBL" id="MTKT01001941">
    <property type="protein sequence ID" value="OWM82979.1"/>
    <property type="molecule type" value="Genomic_DNA"/>
</dbReference>
<dbReference type="Proteomes" id="UP000197138">
    <property type="component" value="Unassembled WGS sequence"/>
</dbReference>